<evidence type="ECO:0000313" key="2">
    <source>
        <dbReference type="Proteomes" id="UP000005481"/>
    </source>
</evidence>
<keyword evidence="2" id="KW-1185">Reference proteome</keyword>
<dbReference type="HOGENOM" id="CLU_2731131_0_0_9"/>
<sequence>MVSLLTGFLFFGVSRIAYCPLNDKYFQKGDFGEPGHILCFPPSGRIRISAAAPYFDTYVVRTPADGYFFGL</sequence>
<dbReference type="Proteomes" id="UP000005481">
    <property type="component" value="Unassembled WGS sequence"/>
</dbReference>
<dbReference type="EMBL" id="AGCJ01000078">
    <property type="protein sequence ID" value="EHM38595.1"/>
    <property type="molecule type" value="Genomic_DNA"/>
</dbReference>
<dbReference type="AlphaFoldDB" id="G9YJG5"/>
<reference evidence="1 2" key="1">
    <citation type="submission" date="2011-08" db="EMBL/GenBank/DDBJ databases">
        <authorList>
            <person name="Weinstock G."/>
            <person name="Sodergren E."/>
            <person name="Clifton S."/>
            <person name="Fulton L."/>
            <person name="Fulton B."/>
            <person name="Courtney L."/>
            <person name="Fronick C."/>
            <person name="Harrison M."/>
            <person name="Strong C."/>
            <person name="Farmer C."/>
            <person name="Delahaunty K."/>
            <person name="Markovic C."/>
            <person name="Hall O."/>
            <person name="Minx P."/>
            <person name="Tomlinson C."/>
            <person name="Mitreva M."/>
            <person name="Hou S."/>
            <person name="Chen J."/>
            <person name="Wollam A."/>
            <person name="Pepin K.H."/>
            <person name="Johnson M."/>
            <person name="Bhonagiri V."/>
            <person name="Zhang X."/>
            <person name="Suruliraj S."/>
            <person name="Warren W."/>
            <person name="Chinwalla A."/>
            <person name="Mardis E.R."/>
            <person name="Wilson R.K."/>
        </authorList>
    </citation>
    <scope>NUCLEOTIDE SEQUENCE [LARGE SCALE GENOMIC DNA]</scope>
    <source>
        <strain evidence="1 2">F0357</strain>
    </source>
</reference>
<comment type="caution">
    <text evidence="1">The sequence shown here is derived from an EMBL/GenBank/DDBJ whole genome shotgun (WGS) entry which is preliminary data.</text>
</comment>
<evidence type="ECO:0000313" key="1">
    <source>
        <dbReference type="EMBL" id="EHM38595.1"/>
    </source>
</evidence>
<protein>
    <submittedName>
        <fullName evidence="1">Uncharacterized protein</fullName>
    </submittedName>
</protein>
<accession>G9YJG5</accession>
<name>G9YJG5_9FIRM</name>
<proteinExistence type="predicted"/>
<gene>
    <name evidence="1" type="ORF">HMPREF0080_01816</name>
</gene>
<organism evidence="1 2">
    <name type="scientific">Anaeroglobus geminatus F0357</name>
    <dbReference type="NCBI Taxonomy" id="861450"/>
    <lineage>
        <taxon>Bacteria</taxon>
        <taxon>Bacillati</taxon>
        <taxon>Bacillota</taxon>
        <taxon>Negativicutes</taxon>
        <taxon>Veillonellales</taxon>
        <taxon>Veillonellaceae</taxon>
        <taxon>Anaeroglobus</taxon>
    </lineage>
</organism>